<accession>Q2CFW2</accession>
<dbReference type="InterPro" id="IPR001345">
    <property type="entry name" value="PG/BPGM_mutase_AS"/>
</dbReference>
<gene>
    <name evidence="5" type="ORF">OG2516_01636</name>
</gene>
<sequence>MTPLPDLYVLRHGETEWNRLHRWQGVLDSPLTPEGEAQARAMGRLLRGLGVGPAEHRLFVSPQGRARRTAELIAAELGGWEPVVEPRLAEIGVGRWAGVDRAVIDAEAALPPGAHFLDLYRAAPGGEPFEALYARVSDFLAALEGPAVVVTHGITSRFLRTAALGLGLGRLAELPGGQGVVHRVRDGRHETLAPGERGEPG</sequence>
<dbReference type="HOGENOM" id="CLU_033323_9_1_5"/>
<evidence type="ECO:0000313" key="6">
    <source>
        <dbReference type="Proteomes" id="UP000003635"/>
    </source>
</evidence>
<dbReference type="PANTHER" id="PTHR48100:SF1">
    <property type="entry name" value="HISTIDINE PHOSPHATASE FAMILY PROTEIN-RELATED"/>
    <property type="match status" value="1"/>
</dbReference>
<dbReference type="GO" id="GO:0005737">
    <property type="term" value="C:cytoplasm"/>
    <property type="evidence" value="ECO:0007669"/>
    <property type="project" value="TreeGrafter"/>
</dbReference>
<reference evidence="5 6" key="1">
    <citation type="journal article" date="2010" name="J. Bacteriol.">
        <title>Genome sequences of Oceanicola granulosus HTCC2516(T) and Oceanicola batsensis HTCC2597(TDelta).</title>
        <authorList>
            <person name="Thrash J.C."/>
            <person name="Cho J.C."/>
            <person name="Vergin K.L."/>
            <person name="Giovannoni S.J."/>
        </authorList>
    </citation>
    <scope>NUCLEOTIDE SEQUENCE [LARGE SCALE GENOMIC DNA]</scope>
    <source>
        <strain evidence="6">ATCC BAA-861 / DSM 15982 / KCTC 12143 / HTCC2516</strain>
    </source>
</reference>
<keyword evidence="2" id="KW-0413">Isomerase</keyword>
<evidence type="ECO:0000313" key="5">
    <source>
        <dbReference type="EMBL" id="EAR51580.1"/>
    </source>
</evidence>
<feature type="binding site" evidence="4">
    <location>
        <begin position="11"/>
        <end position="18"/>
    </location>
    <ligand>
        <name>substrate</name>
    </ligand>
</feature>
<dbReference type="InterPro" id="IPR029033">
    <property type="entry name" value="His_PPase_superfam"/>
</dbReference>
<dbReference type="CDD" id="cd07067">
    <property type="entry name" value="HP_PGM_like"/>
    <property type="match status" value="1"/>
</dbReference>
<evidence type="ECO:0000256" key="1">
    <source>
        <dbReference type="ARBA" id="ARBA00023152"/>
    </source>
</evidence>
<dbReference type="InterPro" id="IPR013078">
    <property type="entry name" value="His_Pase_superF_clade-1"/>
</dbReference>
<dbReference type="SMART" id="SM00855">
    <property type="entry name" value="PGAM"/>
    <property type="match status" value="1"/>
</dbReference>
<dbReference type="PROSITE" id="PS00175">
    <property type="entry name" value="PG_MUTASE"/>
    <property type="match status" value="1"/>
</dbReference>
<dbReference type="OrthoDB" id="9781415at2"/>
<comment type="caution">
    <text evidence="5">The sequence shown here is derived from an EMBL/GenBank/DDBJ whole genome shotgun (WGS) entry which is preliminary data.</text>
</comment>
<dbReference type="STRING" id="314256.OG2516_01636"/>
<dbReference type="GO" id="GO:0016791">
    <property type="term" value="F:phosphatase activity"/>
    <property type="evidence" value="ECO:0007669"/>
    <property type="project" value="TreeGrafter"/>
</dbReference>
<keyword evidence="1" id="KW-0324">Glycolysis</keyword>
<dbReference type="PANTHER" id="PTHR48100">
    <property type="entry name" value="BROAD-SPECIFICITY PHOSPHATASE YOR283W-RELATED"/>
    <property type="match status" value="1"/>
</dbReference>
<protein>
    <submittedName>
        <fullName evidence="5">Phosphoglycerate mutase</fullName>
    </submittedName>
</protein>
<feature type="active site" description="Proton donor/acceptor" evidence="3">
    <location>
        <position position="90"/>
    </location>
</feature>
<dbReference type="AlphaFoldDB" id="Q2CFW2"/>
<proteinExistence type="predicted"/>
<evidence type="ECO:0000256" key="3">
    <source>
        <dbReference type="PIRSR" id="PIRSR613078-1"/>
    </source>
</evidence>
<feature type="binding site" evidence="4">
    <location>
        <position position="65"/>
    </location>
    <ligand>
        <name>substrate</name>
    </ligand>
</feature>
<evidence type="ECO:0000256" key="2">
    <source>
        <dbReference type="ARBA" id="ARBA00023235"/>
    </source>
</evidence>
<dbReference type="Proteomes" id="UP000003635">
    <property type="component" value="Unassembled WGS sequence"/>
</dbReference>
<dbReference type="Gene3D" id="3.40.50.1240">
    <property type="entry name" value="Phosphoglycerate mutase-like"/>
    <property type="match status" value="1"/>
</dbReference>
<dbReference type="EMBL" id="AAOT01000011">
    <property type="protein sequence ID" value="EAR51580.1"/>
    <property type="molecule type" value="Genomic_DNA"/>
</dbReference>
<dbReference type="Pfam" id="PF00300">
    <property type="entry name" value="His_Phos_1"/>
    <property type="match status" value="1"/>
</dbReference>
<dbReference type="SUPFAM" id="SSF53254">
    <property type="entry name" value="Phosphoglycerate mutase-like"/>
    <property type="match status" value="1"/>
</dbReference>
<dbReference type="InterPro" id="IPR050275">
    <property type="entry name" value="PGM_Phosphatase"/>
</dbReference>
<dbReference type="RefSeq" id="WP_007253859.1">
    <property type="nucleotide sequence ID" value="NZ_CH724107.1"/>
</dbReference>
<feature type="active site" description="Tele-phosphohistidine intermediate" evidence="3">
    <location>
        <position position="12"/>
    </location>
</feature>
<name>Q2CFW2_OCEGH</name>
<dbReference type="eggNOG" id="COG0406">
    <property type="taxonomic scope" value="Bacteria"/>
</dbReference>
<organism evidence="5 6">
    <name type="scientific">Oceanicola granulosus (strain ATCC BAA-861 / DSM 15982 / KCTC 12143 / HTCC2516)</name>
    <dbReference type="NCBI Taxonomy" id="314256"/>
    <lineage>
        <taxon>Bacteria</taxon>
        <taxon>Pseudomonadati</taxon>
        <taxon>Pseudomonadota</taxon>
        <taxon>Alphaproteobacteria</taxon>
        <taxon>Rhodobacterales</taxon>
        <taxon>Roseobacteraceae</taxon>
        <taxon>Oceanicola</taxon>
    </lineage>
</organism>
<keyword evidence="6" id="KW-1185">Reference proteome</keyword>
<evidence type="ECO:0000256" key="4">
    <source>
        <dbReference type="PIRSR" id="PIRSR613078-2"/>
    </source>
</evidence>